<dbReference type="Proteomes" id="UP001515500">
    <property type="component" value="Chromosome 14"/>
</dbReference>
<evidence type="ECO:0000256" key="1">
    <source>
        <dbReference type="SAM" id="MobiDB-lite"/>
    </source>
</evidence>
<protein>
    <submittedName>
        <fullName evidence="3">Uncharacterized protein LOC120275624</fullName>
    </submittedName>
</protein>
<reference evidence="3" key="1">
    <citation type="submission" date="2025-08" db="UniProtKB">
        <authorList>
            <consortium name="RefSeq"/>
        </authorList>
    </citation>
    <scope>IDENTIFICATION</scope>
</reference>
<evidence type="ECO:0000313" key="3">
    <source>
        <dbReference type="RefSeq" id="XP_039138185.1"/>
    </source>
</evidence>
<gene>
    <name evidence="3" type="primary">LOC120275624</name>
</gene>
<evidence type="ECO:0000313" key="2">
    <source>
        <dbReference type="Proteomes" id="UP001515500"/>
    </source>
</evidence>
<dbReference type="PANTHER" id="PTHR31973">
    <property type="entry name" value="POLYPROTEIN, PUTATIVE-RELATED"/>
    <property type="match status" value="1"/>
</dbReference>
<proteinExistence type="predicted"/>
<accession>A0AB40CHS6</accession>
<dbReference type="AlphaFoldDB" id="A0AB40CHS6"/>
<organism evidence="2 3">
    <name type="scientific">Dioscorea cayennensis subsp. rotundata</name>
    <name type="common">White Guinea yam</name>
    <name type="synonym">Dioscorea rotundata</name>
    <dbReference type="NCBI Taxonomy" id="55577"/>
    <lineage>
        <taxon>Eukaryota</taxon>
        <taxon>Viridiplantae</taxon>
        <taxon>Streptophyta</taxon>
        <taxon>Embryophyta</taxon>
        <taxon>Tracheophyta</taxon>
        <taxon>Spermatophyta</taxon>
        <taxon>Magnoliopsida</taxon>
        <taxon>Liliopsida</taxon>
        <taxon>Dioscoreales</taxon>
        <taxon>Dioscoreaceae</taxon>
        <taxon>Dioscorea</taxon>
    </lineage>
</organism>
<name>A0AB40CHS6_DIOCR</name>
<keyword evidence="2" id="KW-1185">Reference proteome</keyword>
<feature type="compositionally biased region" description="Basic and acidic residues" evidence="1">
    <location>
        <begin position="1"/>
        <end position="12"/>
    </location>
</feature>
<dbReference type="PANTHER" id="PTHR31973:SF199">
    <property type="entry name" value="SWIM-TYPE DOMAIN-CONTAINING PROTEIN"/>
    <property type="match status" value="1"/>
</dbReference>
<dbReference type="GeneID" id="120275624"/>
<sequence>MAVNWEIHHEGDEPPEDYVEDSARVRTDVEVEGDPGRVGRDGDADSEYADLVPIRPRYAEFNEEVDMKTPQFNAEFRSFKQFEEAVKNCFVMNFKPNNKRKCKAFYKNGCPFYLWASPMVNDRNIVQIKPGYLDHECSRDHLNRHVNADWITLNYLEQFRADPAWKIVEIIQAIKSNQEVDISRLKTYRAKCIANSLIDGDEVSQMKRLNDYRLELLKTHPGLTIIVKCTNEGVFQSLYVCLAPFRAGFLAGCRYLLSLDDCFLKGLYGGQLLTAVGIDANDCIYPIDWALVNKENKENWKEFL</sequence>
<feature type="region of interest" description="Disordered" evidence="1">
    <location>
        <begin position="1"/>
        <end position="20"/>
    </location>
</feature>
<dbReference type="RefSeq" id="XP_039138185.1">
    <property type="nucleotide sequence ID" value="XM_039282251.1"/>
</dbReference>